<proteinExistence type="predicted"/>
<dbReference type="AlphaFoldDB" id="A0A2X4XVU4"/>
<dbReference type="Pfam" id="PF23914">
    <property type="entry name" value="TPR_CcmH_CycH"/>
    <property type="match status" value="1"/>
</dbReference>
<dbReference type="InterPro" id="IPR056413">
    <property type="entry name" value="TPR_CcmH_CycH"/>
</dbReference>
<evidence type="ECO:0000256" key="3">
    <source>
        <dbReference type="ARBA" id="ARBA00022748"/>
    </source>
</evidence>
<keyword evidence="2" id="KW-0677">Repeat</keyword>
<keyword evidence="4 5" id="KW-0802">TPR repeat</keyword>
<evidence type="ECO:0000256" key="4">
    <source>
        <dbReference type="ARBA" id="ARBA00022803"/>
    </source>
</evidence>
<feature type="transmembrane region" description="Helical" evidence="6">
    <location>
        <begin position="94"/>
        <end position="115"/>
    </location>
</feature>
<dbReference type="NCBIfam" id="TIGR03142">
    <property type="entry name" value="cytochro_ccmI"/>
    <property type="match status" value="1"/>
</dbReference>
<protein>
    <submittedName>
        <fullName evidence="8">Formate-dependent nitrite reductase complex subunit nrfG</fullName>
    </submittedName>
</protein>
<dbReference type="InterPro" id="IPR051263">
    <property type="entry name" value="C-type_cytochrome_biogenesis"/>
</dbReference>
<feature type="domain" description="Cytochrome c-type biogenesis protein H TPR" evidence="7">
    <location>
        <begin position="135"/>
        <end position="261"/>
    </location>
</feature>
<dbReference type="KEGG" id="lri:NCTC12151_03520"/>
<evidence type="ECO:0000256" key="1">
    <source>
        <dbReference type="ARBA" id="ARBA00004196"/>
    </source>
</evidence>
<reference evidence="8 9" key="1">
    <citation type="submission" date="2018-06" db="EMBL/GenBank/DDBJ databases">
        <authorList>
            <consortium name="Pathogen Informatics"/>
            <person name="Doyle S."/>
        </authorList>
    </citation>
    <scope>NUCLEOTIDE SEQUENCE [LARGE SCALE GENOMIC DNA]</scope>
    <source>
        <strain evidence="8 9">NCTC12151</strain>
    </source>
</reference>
<dbReference type="GO" id="GO:0005886">
    <property type="term" value="C:plasma membrane"/>
    <property type="evidence" value="ECO:0007669"/>
    <property type="project" value="TreeGrafter"/>
</dbReference>
<dbReference type="PANTHER" id="PTHR47870">
    <property type="entry name" value="CYTOCHROME C-TYPE BIOGENESIS PROTEIN CCMH"/>
    <property type="match status" value="1"/>
</dbReference>
<dbReference type="SUPFAM" id="SSF48452">
    <property type="entry name" value="TPR-like"/>
    <property type="match status" value="1"/>
</dbReference>
<gene>
    <name evidence="8" type="primary">nrfG</name>
    <name evidence="8" type="ORF">NCTC12151_03520</name>
</gene>
<feature type="transmembrane region" description="Helical" evidence="6">
    <location>
        <begin position="6"/>
        <end position="24"/>
    </location>
</feature>
<dbReference type="RefSeq" id="WP_111741778.1">
    <property type="nucleotide sequence ID" value="NZ_LR698987.1"/>
</dbReference>
<dbReference type="EMBL" id="LS483470">
    <property type="protein sequence ID" value="SQI44185.1"/>
    <property type="molecule type" value="Genomic_DNA"/>
</dbReference>
<dbReference type="GO" id="GO:0030313">
    <property type="term" value="C:cell envelope"/>
    <property type="evidence" value="ECO:0007669"/>
    <property type="project" value="UniProtKB-SubCell"/>
</dbReference>
<feature type="repeat" description="TPR" evidence="5">
    <location>
        <begin position="160"/>
        <end position="193"/>
    </location>
</feature>
<evidence type="ECO:0000256" key="2">
    <source>
        <dbReference type="ARBA" id="ARBA00022737"/>
    </source>
</evidence>
<evidence type="ECO:0000256" key="6">
    <source>
        <dbReference type="SAM" id="Phobius"/>
    </source>
</evidence>
<keyword evidence="6" id="KW-0472">Membrane</keyword>
<dbReference type="InterPro" id="IPR011990">
    <property type="entry name" value="TPR-like_helical_dom_sf"/>
</dbReference>
<evidence type="ECO:0000313" key="8">
    <source>
        <dbReference type="EMBL" id="SQI44185.1"/>
    </source>
</evidence>
<keyword evidence="6" id="KW-1133">Transmembrane helix</keyword>
<name>A0A2X4XVU4_9GAMM</name>
<dbReference type="Proteomes" id="UP000249005">
    <property type="component" value="Chromosome 1"/>
</dbReference>
<dbReference type="Gene3D" id="1.25.40.10">
    <property type="entry name" value="Tetratricopeptide repeat domain"/>
    <property type="match status" value="1"/>
</dbReference>
<dbReference type="PANTHER" id="PTHR47870:SF4">
    <property type="entry name" value="CYTOCHROME C-TYPE BIOGENESIS PROTEIN CYCH"/>
    <property type="match status" value="1"/>
</dbReference>
<accession>A0A2X4XVU4</accession>
<evidence type="ECO:0000313" key="9">
    <source>
        <dbReference type="Proteomes" id="UP000249005"/>
    </source>
</evidence>
<dbReference type="InterPro" id="IPR017560">
    <property type="entry name" value="Cyt_c_biogenesis_CcmI"/>
</dbReference>
<dbReference type="PROSITE" id="PS50005">
    <property type="entry name" value="TPR"/>
    <property type="match status" value="1"/>
</dbReference>
<keyword evidence="9" id="KW-1185">Reference proteome</keyword>
<keyword evidence="6" id="KW-0812">Transmembrane</keyword>
<organism evidence="8 9">
    <name type="scientific">Leminorella richardii</name>
    <dbReference type="NCBI Taxonomy" id="158841"/>
    <lineage>
        <taxon>Bacteria</taxon>
        <taxon>Pseudomonadati</taxon>
        <taxon>Pseudomonadota</taxon>
        <taxon>Gammaproteobacteria</taxon>
        <taxon>Enterobacterales</taxon>
        <taxon>Budviciaceae</taxon>
        <taxon>Leminorella</taxon>
    </lineage>
</organism>
<evidence type="ECO:0000256" key="5">
    <source>
        <dbReference type="PROSITE-ProRule" id="PRU00339"/>
    </source>
</evidence>
<dbReference type="InterPro" id="IPR019734">
    <property type="entry name" value="TPR_rpt"/>
</dbReference>
<dbReference type="GO" id="GO:0017004">
    <property type="term" value="P:cytochrome complex assembly"/>
    <property type="evidence" value="ECO:0007669"/>
    <property type="project" value="UniProtKB-KW"/>
</dbReference>
<keyword evidence="3" id="KW-0201">Cytochrome c-type biogenesis</keyword>
<evidence type="ECO:0000259" key="7">
    <source>
        <dbReference type="Pfam" id="PF23914"/>
    </source>
</evidence>
<sequence length="281" mass="31460">MTAFWIGGSILTALAVLIVWMPFFRRTKATSSGLRESVNVQLFRQQSELAERLFGDSDNERSQAEALKQELALSLLQDAQSEPDALLDKGGVSLWVPALMTVLVLGLPIGAYVTYDRYSPSVEFVHQGGNALFNGMSDEQMQDKVVAELMQRIRTSPNDSESWFLLGQRYLNSNAFENALVAFDRVAKIRGDDAEVLSAKATTLYYQAGQRMTPQAESLLQRALGADPHQITALMLLASDHFLNARYQKAIDIWQQLLDSQDPRIDRARLIEAVNMARMMK</sequence>
<dbReference type="OrthoDB" id="9776053at2"/>
<comment type="subcellular location">
    <subcellularLocation>
        <location evidence="1">Cell envelope</location>
    </subcellularLocation>
</comment>